<evidence type="ECO:0000259" key="13">
    <source>
        <dbReference type="Pfam" id="PF07992"/>
    </source>
</evidence>
<dbReference type="Proteomes" id="UP000725002">
    <property type="component" value="Unassembled WGS sequence"/>
</dbReference>
<dbReference type="Pfam" id="PF07992">
    <property type="entry name" value="Pyr_redox_2"/>
    <property type="match status" value="1"/>
</dbReference>
<evidence type="ECO:0000313" key="14">
    <source>
        <dbReference type="EMBL" id="MBO8483104.1"/>
    </source>
</evidence>
<comment type="catalytic activity">
    <reaction evidence="7 11">
        <text>N(6)-[(R)-dihydrolipoyl]-L-lysyl-[protein] + NAD(+) = N(6)-[(R)-lipoyl]-L-lysyl-[protein] + NADH + H(+)</text>
        <dbReference type="Rhea" id="RHEA:15045"/>
        <dbReference type="Rhea" id="RHEA-COMP:10474"/>
        <dbReference type="Rhea" id="RHEA-COMP:10475"/>
        <dbReference type="ChEBI" id="CHEBI:15378"/>
        <dbReference type="ChEBI" id="CHEBI:57540"/>
        <dbReference type="ChEBI" id="CHEBI:57945"/>
        <dbReference type="ChEBI" id="CHEBI:83099"/>
        <dbReference type="ChEBI" id="CHEBI:83100"/>
        <dbReference type="EC" id="1.8.1.4"/>
    </reaction>
</comment>
<evidence type="ECO:0000256" key="7">
    <source>
        <dbReference type="ARBA" id="ARBA00049187"/>
    </source>
</evidence>
<feature type="active site" description="Proton acceptor" evidence="8">
    <location>
        <position position="447"/>
    </location>
</feature>
<proteinExistence type="inferred from homology"/>
<comment type="similarity">
    <text evidence="1 11">Belongs to the class-I pyridine nucleotide-disulfide oxidoreductase family.</text>
</comment>
<protein>
    <recommendedName>
        <fullName evidence="2 11">Dihydrolipoyl dehydrogenase</fullName>
        <ecNumber evidence="2 11">1.8.1.4</ecNumber>
    </recommendedName>
</protein>
<evidence type="ECO:0000259" key="12">
    <source>
        <dbReference type="Pfam" id="PF02852"/>
    </source>
</evidence>
<reference evidence="14" key="1">
    <citation type="submission" date="2020-10" db="EMBL/GenBank/DDBJ databases">
        <authorList>
            <person name="Gilroy R."/>
        </authorList>
    </citation>
    <scope>NUCLEOTIDE SEQUENCE</scope>
    <source>
        <strain evidence="14">G3-8215</strain>
    </source>
</reference>
<dbReference type="AlphaFoldDB" id="A0A940DQG8"/>
<dbReference type="FunFam" id="3.30.390.30:FF:000001">
    <property type="entry name" value="Dihydrolipoyl dehydrogenase"/>
    <property type="match status" value="1"/>
</dbReference>
<dbReference type="PANTHER" id="PTHR22912">
    <property type="entry name" value="DISULFIDE OXIDOREDUCTASE"/>
    <property type="match status" value="1"/>
</dbReference>
<dbReference type="PANTHER" id="PTHR22912:SF151">
    <property type="entry name" value="DIHYDROLIPOYL DEHYDROGENASE, MITOCHONDRIAL"/>
    <property type="match status" value="1"/>
</dbReference>
<sequence>MNRSDIIIIGAGPGGYETALLAASRGKSVTIIEAGHVGGTCLNEGCILTKSLCRSAEIVREIGESGTFGVKSGGCEVDFRAVMERKNTVVEQLRSGVETLLGHKLITLVHGRAAFKSADTVTVDGTGYTASDIIIATGSKAYIPPIPGADDPDVITSREFLGMDSLPGRLCIIGAGVIGLELASVMAAFGVQVTVLEYCREILPRFDADIAKRLKQSLVKSDMSIVNQAMVQSIERGESGLEVKYDLKGRSESVFADKVLVAVGRRADTDAMNFSDMGIAMTPKGIEVDGNMQTSVPHIYAIGDVVGGYMLAHEAVAQGRKALDHICGIENDIDLSLMPSAVFTSPEAACVGLTEQQCKEQGIPYTCRKTFFRSNGKAVCMGQTDGICKIIVAAGAGHDGLPSGDADGKILGCHLMGPHASDLIQEITALMSCGATLHRLESIIHPHPTLSEVFL</sequence>
<evidence type="ECO:0000256" key="6">
    <source>
        <dbReference type="ARBA" id="ARBA00023027"/>
    </source>
</evidence>
<dbReference type="GO" id="GO:0005737">
    <property type="term" value="C:cytoplasm"/>
    <property type="evidence" value="ECO:0007669"/>
    <property type="project" value="UniProtKB-ARBA"/>
</dbReference>
<feature type="binding site" evidence="9">
    <location>
        <begin position="174"/>
        <end position="181"/>
    </location>
    <ligand>
        <name>NAD(+)</name>
        <dbReference type="ChEBI" id="CHEBI:57540"/>
    </ligand>
</feature>
<dbReference type="Gene3D" id="3.50.50.60">
    <property type="entry name" value="FAD/NAD(P)-binding domain"/>
    <property type="match status" value="2"/>
</dbReference>
<dbReference type="GO" id="GO:0004148">
    <property type="term" value="F:dihydrolipoyl dehydrogenase (NADH) activity"/>
    <property type="evidence" value="ECO:0007669"/>
    <property type="project" value="UniProtKB-EC"/>
</dbReference>
<evidence type="ECO:0000256" key="5">
    <source>
        <dbReference type="ARBA" id="ARBA00023002"/>
    </source>
</evidence>
<dbReference type="Gene3D" id="3.30.390.30">
    <property type="match status" value="1"/>
</dbReference>
<dbReference type="InterPro" id="IPR016156">
    <property type="entry name" value="FAD/NAD-linked_Rdtase_dimer_sf"/>
</dbReference>
<dbReference type="InterPro" id="IPR036188">
    <property type="entry name" value="FAD/NAD-bd_sf"/>
</dbReference>
<feature type="domain" description="Pyridine nucleotide-disulphide oxidoreductase dimerisation" evidence="12">
    <location>
        <begin position="338"/>
        <end position="454"/>
    </location>
</feature>
<keyword evidence="3 11" id="KW-0285">Flavoprotein</keyword>
<dbReference type="PRINTS" id="PR00411">
    <property type="entry name" value="PNDRDTASEI"/>
</dbReference>
<dbReference type="GO" id="GO:0050660">
    <property type="term" value="F:flavin adenine dinucleotide binding"/>
    <property type="evidence" value="ECO:0007669"/>
    <property type="project" value="InterPro"/>
</dbReference>
<keyword evidence="11" id="KW-0676">Redox-active center</keyword>
<evidence type="ECO:0000313" key="15">
    <source>
        <dbReference type="Proteomes" id="UP000725002"/>
    </source>
</evidence>
<evidence type="ECO:0000256" key="10">
    <source>
        <dbReference type="PIRSR" id="PIRSR000350-4"/>
    </source>
</evidence>
<dbReference type="InterPro" id="IPR006258">
    <property type="entry name" value="Lipoamide_DH"/>
</dbReference>
<evidence type="ECO:0000256" key="11">
    <source>
        <dbReference type="RuleBase" id="RU003692"/>
    </source>
</evidence>
<keyword evidence="6 9" id="KW-0520">NAD</keyword>
<feature type="binding site" evidence="9">
    <location>
        <begin position="310"/>
        <end position="313"/>
    </location>
    <ligand>
        <name>FAD</name>
        <dbReference type="ChEBI" id="CHEBI:57692"/>
    </ligand>
</feature>
<feature type="binding site" evidence="9">
    <location>
        <position position="264"/>
    </location>
    <ligand>
        <name>NAD(+)</name>
        <dbReference type="ChEBI" id="CHEBI:57540"/>
    </ligand>
</feature>
<accession>A0A940DQG8</accession>
<comment type="caution">
    <text evidence="14">The sequence shown here is derived from an EMBL/GenBank/DDBJ whole genome shotgun (WGS) entry which is preliminary data.</text>
</comment>
<evidence type="ECO:0000256" key="9">
    <source>
        <dbReference type="PIRSR" id="PIRSR000350-3"/>
    </source>
</evidence>
<name>A0A940DQG8_9BACT</name>
<comment type="miscellaneous">
    <text evidence="11">The active site is a redox-active disulfide bond.</text>
</comment>
<dbReference type="NCBIfam" id="TIGR01350">
    <property type="entry name" value="lipoamide_DH"/>
    <property type="match status" value="1"/>
</dbReference>
<evidence type="ECO:0000256" key="2">
    <source>
        <dbReference type="ARBA" id="ARBA00012608"/>
    </source>
</evidence>
<organism evidence="14 15">
    <name type="scientific">Candidatus Cryptobacteroides avicola</name>
    <dbReference type="NCBI Taxonomy" id="2840757"/>
    <lineage>
        <taxon>Bacteria</taxon>
        <taxon>Pseudomonadati</taxon>
        <taxon>Bacteroidota</taxon>
        <taxon>Bacteroidia</taxon>
        <taxon>Bacteroidales</taxon>
        <taxon>Candidatus Cryptobacteroides</taxon>
    </lineage>
</organism>
<dbReference type="InterPro" id="IPR023753">
    <property type="entry name" value="FAD/NAD-binding_dom"/>
</dbReference>
<evidence type="ECO:0000256" key="4">
    <source>
        <dbReference type="ARBA" id="ARBA00022827"/>
    </source>
</evidence>
<dbReference type="EMBL" id="JADILV010000021">
    <property type="protein sequence ID" value="MBO8483104.1"/>
    <property type="molecule type" value="Genomic_DNA"/>
</dbReference>
<feature type="domain" description="FAD/NAD(P)-binding" evidence="13">
    <location>
        <begin position="5"/>
        <end position="319"/>
    </location>
</feature>
<feature type="binding site" evidence="9">
    <location>
        <position position="50"/>
    </location>
    <ligand>
        <name>FAD</name>
        <dbReference type="ChEBI" id="CHEBI:57692"/>
    </ligand>
</feature>
<dbReference type="SUPFAM" id="SSF55424">
    <property type="entry name" value="FAD/NAD-linked reductases, dimerisation (C-terminal) domain"/>
    <property type="match status" value="1"/>
</dbReference>
<feature type="binding site" evidence="9">
    <location>
        <begin position="137"/>
        <end position="139"/>
    </location>
    <ligand>
        <name>FAD</name>
        <dbReference type="ChEBI" id="CHEBI:57692"/>
    </ligand>
</feature>
<comment type="cofactor">
    <cofactor evidence="9 11">
        <name>FAD</name>
        <dbReference type="ChEBI" id="CHEBI:57692"/>
    </cofactor>
    <text evidence="9 11">Binds 1 FAD per subunit.</text>
</comment>
<dbReference type="InterPro" id="IPR004099">
    <property type="entry name" value="Pyr_nucl-diS_OxRdtase_dimer"/>
</dbReference>
<keyword evidence="9" id="KW-0547">Nucleotide-binding</keyword>
<feature type="binding site" evidence="9">
    <location>
        <position position="197"/>
    </location>
    <ligand>
        <name>NAD(+)</name>
        <dbReference type="ChEBI" id="CHEBI:57540"/>
    </ligand>
</feature>
<evidence type="ECO:0000256" key="8">
    <source>
        <dbReference type="PIRSR" id="PIRSR000350-2"/>
    </source>
</evidence>
<dbReference type="InterPro" id="IPR001100">
    <property type="entry name" value="Pyr_nuc-diS_OxRdtase"/>
</dbReference>
<dbReference type="EC" id="1.8.1.4" evidence="2 11"/>
<dbReference type="PRINTS" id="PR00368">
    <property type="entry name" value="FADPNR"/>
</dbReference>
<feature type="binding site" evidence="9">
    <location>
        <position position="304"/>
    </location>
    <ligand>
        <name>FAD</name>
        <dbReference type="ChEBI" id="CHEBI:57692"/>
    </ligand>
</feature>
<keyword evidence="4 9" id="KW-0274">FAD</keyword>
<evidence type="ECO:0000256" key="3">
    <source>
        <dbReference type="ARBA" id="ARBA00022630"/>
    </source>
</evidence>
<feature type="disulfide bond" description="Redox-active" evidence="10">
    <location>
        <begin position="41"/>
        <end position="46"/>
    </location>
</feature>
<dbReference type="SUPFAM" id="SSF51905">
    <property type="entry name" value="FAD/NAD(P)-binding domain"/>
    <property type="match status" value="1"/>
</dbReference>
<dbReference type="Pfam" id="PF02852">
    <property type="entry name" value="Pyr_redox_dim"/>
    <property type="match status" value="1"/>
</dbReference>
<evidence type="ECO:0000256" key="1">
    <source>
        <dbReference type="ARBA" id="ARBA00007532"/>
    </source>
</evidence>
<keyword evidence="5 11" id="KW-0560">Oxidoreductase</keyword>
<dbReference type="PIRSF" id="PIRSF000350">
    <property type="entry name" value="Mercury_reductase_MerA"/>
    <property type="match status" value="1"/>
</dbReference>
<gene>
    <name evidence="14" type="primary">lpdA</name>
    <name evidence="14" type="ORF">IAB75_03170</name>
</gene>
<dbReference type="InterPro" id="IPR050151">
    <property type="entry name" value="Class-I_Pyr_Nuc-Dis_Oxidored"/>
</dbReference>
<dbReference type="GO" id="GO:0006103">
    <property type="term" value="P:2-oxoglutarate metabolic process"/>
    <property type="evidence" value="ECO:0007669"/>
    <property type="project" value="TreeGrafter"/>
</dbReference>
<reference evidence="14" key="2">
    <citation type="journal article" date="2021" name="PeerJ">
        <title>Extensive microbial diversity within the chicken gut microbiome revealed by metagenomics and culture.</title>
        <authorList>
            <person name="Gilroy R."/>
            <person name="Ravi A."/>
            <person name="Getino M."/>
            <person name="Pursley I."/>
            <person name="Horton D.L."/>
            <person name="Alikhan N.F."/>
            <person name="Baker D."/>
            <person name="Gharbi K."/>
            <person name="Hall N."/>
            <person name="Watson M."/>
            <person name="Adriaenssens E.M."/>
            <person name="Foster-Nyarko E."/>
            <person name="Jarju S."/>
            <person name="Secka A."/>
            <person name="Antonio M."/>
            <person name="Oren A."/>
            <person name="Chaudhuri R.R."/>
            <person name="La Ragione R."/>
            <person name="Hildebrand F."/>
            <person name="Pallen M.J."/>
        </authorList>
    </citation>
    <scope>NUCLEOTIDE SEQUENCE</scope>
    <source>
        <strain evidence="14">G3-8215</strain>
    </source>
</reference>